<evidence type="ECO:0000256" key="7">
    <source>
        <dbReference type="HAMAP-Rule" id="MF_00009"/>
    </source>
</evidence>
<feature type="binding site" evidence="7">
    <location>
        <position position="124"/>
    </location>
    <ligand>
        <name>Zn(2+)</name>
        <dbReference type="ChEBI" id="CHEBI:29105"/>
        <note>catalytic</note>
    </ligand>
</feature>
<evidence type="ECO:0000256" key="4">
    <source>
        <dbReference type="ARBA" id="ARBA00022759"/>
    </source>
</evidence>
<proteinExistence type="inferred from homology"/>
<dbReference type="RefSeq" id="WP_012820391.1">
    <property type="nucleotide sequence ID" value="NZ_UHJL01000005.1"/>
</dbReference>
<dbReference type="Proteomes" id="UP000255423">
    <property type="component" value="Unassembled WGS sequence"/>
</dbReference>
<keyword evidence="4 7" id="KW-0255">Endonuclease</keyword>
<dbReference type="GO" id="GO:0004222">
    <property type="term" value="F:metalloendopeptidase activity"/>
    <property type="evidence" value="ECO:0007669"/>
    <property type="project" value="InterPro"/>
</dbReference>
<keyword evidence="2 7" id="KW-0540">Nuclease</keyword>
<comment type="function">
    <text evidence="7">Single strand-specific metallo-endoribonuclease involved in late-stage 70S ribosome quality control and in maturation of the 3' terminus of the 16S rRNA.</text>
</comment>
<reference evidence="8 9" key="1">
    <citation type="submission" date="2017-08" db="EMBL/GenBank/DDBJ databases">
        <authorList>
            <person name="de Groot N.N."/>
        </authorList>
    </citation>
    <scope>NUCLEOTIDE SEQUENCE [LARGE SCALE GENOMIC DNA]</scope>
    <source>
        <strain evidence="8 9">HM2</strain>
    </source>
</reference>
<evidence type="ECO:0000256" key="3">
    <source>
        <dbReference type="ARBA" id="ARBA00022723"/>
    </source>
</evidence>
<dbReference type="EC" id="3.1.-.-" evidence="7"/>
<feature type="binding site" evidence="7">
    <location>
        <position position="130"/>
    </location>
    <ligand>
        <name>Zn(2+)</name>
        <dbReference type="ChEBI" id="CHEBI:29105"/>
        <note>catalytic</note>
    </ligand>
</feature>
<gene>
    <name evidence="7" type="primary">ybeY</name>
    <name evidence="8" type="ORF">SAMN05661053_2801</name>
</gene>
<dbReference type="InterPro" id="IPR020549">
    <property type="entry name" value="YbeY_CS"/>
</dbReference>
<keyword evidence="7" id="KW-0698">rRNA processing</keyword>
<comment type="subcellular location">
    <subcellularLocation>
        <location evidence="7">Cytoplasm</location>
    </subcellularLocation>
</comment>
<keyword evidence="7" id="KW-0963">Cytoplasm</keyword>
<name>A0A380S800_FIBSU</name>
<evidence type="ECO:0000256" key="2">
    <source>
        <dbReference type="ARBA" id="ARBA00022722"/>
    </source>
</evidence>
<evidence type="ECO:0000313" key="9">
    <source>
        <dbReference type="Proteomes" id="UP000255423"/>
    </source>
</evidence>
<dbReference type="InterPro" id="IPR023091">
    <property type="entry name" value="MetalPrtase_cat_dom_sf_prd"/>
</dbReference>
<accession>A0A380S800</accession>
<keyword evidence="3 7" id="KW-0479">Metal-binding</keyword>
<dbReference type="PANTHER" id="PTHR46986:SF1">
    <property type="entry name" value="ENDORIBONUCLEASE YBEY, CHLOROPLASTIC"/>
    <property type="match status" value="1"/>
</dbReference>
<dbReference type="InterPro" id="IPR002036">
    <property type="entry name" value="YbeY"/>
</dbReference>
<keyword evidence="5 7" id="KW-0378">Hydrolase</keyword>
<dbReference type="NCBIfam" id="TIGR00043">
    <property type="entry name" value="rRNA maturation RNase YbeY"/>
    <property type="match status" value="1"/>
</dbReference>
<evidence type="ECO:0000256" key="6">
    <source>
        <dbReference type="ARBA" id="ARBA00022833"/>
    </source>
</evidence>
<dbReference type="EMBL" id="UHJL01000005">
    <property type="protein sequence ID" value="SUQ25997.1"/>
    <property type="molecule type" value="Genomic_DNA"/>
</dbReference>
<dbReference type="PANTHER" id="PTHR46986">
    <property type="entry name" value="ENDORIBONUCLEASE YBEY, CHLOROPLASTIC"/>
    <property type="match status" value="1"/>
</dbReference>
<evidence type="ECO:0000256" key="5">
    <source>
        <dbReference type="ARBA" id="ARBA00022801"/>
    </source>
</evidence>
<comment type="cofactor">
    <cofactor evidence="7">
        <name>Zn(2+)</name>
        <dbReference type="ChEBI" id="CHEBI:29105"/>
    </cofactor>
    <text evidence="7">Binds 1 zinc ion.</text>
</comment>
<dbReference type="OMA" id="HDTYTDI"/>
<feature type="binding site" evidence="7">
    <location>
        <position position="120"/>
    </location>
    <ligand>
        <name>Zn(2+)</name>
        <dbReference type="ChEBI" id="CHEBI:29105"/>
        <note>catalytic</note>
    </ligand>
</feature>
<dbReference type="Gene3D" id="3.40.390.30">
    <property type="entry name" value="Metalloproteases ('zincins'), catalytic domain"/>
    <property type="match status" value="1"/>
</dbReference>
<dbReference type="Pfam" id="PF02130">
    <property type="entry name" value="YbeY"/>
    <property type="match status" value="1"/>
</dbReference>
<dbReference type="PROSITE" id="PS01306">
    <property type="entry name" value="UPF0054"/>
    <property type="match status" value="1"/>
</dbReference>
<protein>
    <recommendedName>
        <fullName evidence="7">Endoribonuclease YbeY</fullName>
        <ecNumber evidence="7">3.1.-.-</ecNumber>
    </recommendedName>
</protein>
<dbReference type="GO" id="GO:0006364">
    <property type="term" value="P:rRNA processing"/>
    <property type="evidence" value="ECO:0007669"/>
    <property type="project" value="UniProtKB-UniRule"/>
</dbReference>
<comment type="similarity">
    <text evidence="1 7">Belongs to the endoribonuclease YbeY family.</text>
</comment>
<dbReference type="GO" id="GO:0004521">
    <property type="term" value="F:RNA endonuclease activity"/>
    <property type="evidence" value="ECO:0007669"/>
    <property type="project" value="UniProtKB-UniRule"/>
</dbReference>
<keyword evidence="7" id="KW-0690">Ribosome biogenesis</keyword>
<dbReference type="AlphaFoldDB" id="A0A380S800"/>
<evidence type="ECO:0000256" key="1">
    <source>
        <dbReference type="ARBA" id="ARBA00010875"/>
    </source>
</evidence>
<dbReference type="HAMAP" id="MF_00009">
    <property type="entry name" value="Endoribonucl_YbeY"/>
    <property type="match status" value="1"/>
</dbReference>
<dbReference type="SUPFAM" id="SSF55486">
    <property type="entry name" value="Metalloproteases ('zincins'), catalytic domain"/>
    <property type="match status" value="1"/>
</dbReference>
<sequence>MPDPASKKKDYTIDFLCEGNIESFPWKDKFEAMARKLLAEEGTENNVNIVLCTDEFVREMNKNYRGLDKVTDVLSFEWHEEIPGEEEMLGEIYIARDQVKRQAPQYGNSFFAEMKRVIVHGLLHLSGYDHIKAADRKVMRARECEFLGLDPYKDKESMENG</sequence>
<keyword evidence="6 7" id="KW-0862">Zinc</keyword>
<dbReference type="GO" id="GO:0008270">
    <property type="term" value="F:zinc ion binding"/>
    <property type="evidence" value="ECO:0007669"/>
    <property type="project" value="UniProtKB-UniRule"/>
</dbReference>
<organism evidence="8 9">
    <name type="scientific">Fibrobacter succinogenes</name>
    <name type="common">Bacteroides succinogenes</name>
    <dbReference type="NCBI Taxonomy" id="833"/>
    <lineage>
        <taxon>Bacteria</taxon>
        <taxon>Pseudomonadati</taxon>
        <taxon>Fibrobacterota</taxon>
        <taxon>Fibrobacteria</taxon>
        <taxon>Fibrobacterales</taxon>
        <taxon>Fibrobacteraceae</taxon>
        <taxon>Fibrobacter</taxon>
    </lineage>
</organism>
<evidence type="ECO:0000313" key="8">
    <source>
        <dbReference type="EMBL" id="SUQ25997.1"/>
    </source>
</evidence>
<dbReference type="GO" id="GO:0005737">
    <property type="term" value="C:cytoplasm"/>
    <property type="evidence" value="ECO:0007669"/>
    <property type="project" value="UniProtKB-SubCell"/>
</dbReference>